<organism evidence="1 2">
    <name type="scientific">Pseudomonas avellanae</name>
    <dbReference type="NCBI Taxonomy" id="46257"/>
    <lineage>
        <taxon>Bacteria</taxon>
        <taxon>Pseudomonadati</taxon>
        <taxon>Pseudomonadota</taxon>
        <taxon>Gammaproteobacteria</taxon>
        <taxon>Pseudomonadales</taxon>
        <taxon>Pseudomonadaceae</taxon>
        <taxon>Pseudomonas</taxon>
    </lineage>
</organism>
<protein>
    <submittedName>
        <fullName evidence="1">Uncharacterized protein</fullName>
    </submittedName>
</protein>
<dbReference type="AlphaFoldDB" id="A0AAD0GT19"/>
<evidence type="ECO:0000313" key="2">
    <source>
        <dbReference type="Proteomes" id="UP000236903"/>
    </source>
</evidence>
<dbReference type="Proteomes" id="UP000236903">
    <property type="component" value="Chromosome"/>
</dbReference>
<name>A0AAD0GT19_9PSED</name>
<gene>
    <name evidence="1" type="ORF">BKM03_28185</name>
</gene>
<accession>A0AAD0GT19</accession>
<dbReference type="EMBL" id="CP026562">
    <property type="protein sequence ID" value="AVB22669.1"/>
    <property type="molecule type" value="Genomic_DNA"/>
</dbReference>
<evidence type="ECO:0000313" key="1">
    <source>
        <dbReference type="EMBL" id="AVB22669.1"/>
    </source>
</evidence>
<proteinExistence type="predicted"/>
<dbReference type="KEGG" id="pavl:BKM03_28185"/>
<reference evidence="1 2" key="1">
    <citation type="submission" date="2018-02" db="EMBL/GenBank/DDBJ databases">
        <title>Comparative genomics of Pseudomonas syringae.</title>
        <authorList>
            <person name="Hulin M.T."/>
        </authorList>
    </citation>
    <scope>NUCLEOTIDE SEQUENCE [LARGE SCALE GENOMIC DNA]</scope>
    <source>
        <strain evidence="1 2">R2leaf</strain>
    </source>
</reference>
<sequence>MPAKTGLKALQKMISTHAAFDADQRPWEMISAHTMPGILAEGRGSGLVHDLSGTDSKIGAP</sequence>